<protein>
    <submittedName>
        <fullName evidence="2">Uncharacterized protein</fullName>
    </submittedName>
</protein>
<dbReference type="Pfam" id="PF00023">
    <property type="entry name" value="Ank"/>
    <property type="match status" value="1"/>
</dbReference>
<organism evidence="2 3">
    <name type="scientific">Mycena maculata</name>
    <dbReference type="NCBI Taxonomy" id="230809"/>
    <lineage>
        <taxon>Eukaryota</taxon>
        <taxon>Fungi</taxon>
        <taxon>Dikarya</taxon>
        <taxon>Basidiomycota</taxon>
        <taxon>Agaricomycotina</taxon>
        <taxon>Agaricomycetes</taxon>
        <taxon>Agaricomycetidae</taxon>
        <taxon>Agaricales</taxon>
        <taxon>Marasmiineae</taxon>
        <taxon>Mycenaceae</taxon>
        <taxon>Mycena</taxon>
    </lineage>
</organism>
<dbReference type="EMBL" id="JARJLG010000058">
    <property type="protein sequence ID" value="KAJ7757364.1"/>
    <property type="molecule type" value="Genomic_DNA"/>
</dbReference>
<name>A0AAD7J6G9_9AGAR</name>
<dbReference type="InterPro" id="IPR002110">
    <property type="entry name" value="Ankyrin_rpt"/>
</dbReference>
<dbReference type="InterPro" id="IPR036770">
    <property type="entry name" value="Ankyrin_rpt-contain_sf"/>
</dbReference>
<feature type="repeat" description="ANK" evidence="1">
    <location>
        <begin position="108"/>
        <end position="140"/>
    </location>
</feature>
<evidence type="ECO:0000313" key="2">
    <source>
        <dbReference type="EMBL" id="KAJ7757364.1"/>
    </source>
</evidence>
<dbReference type="Proteomes" id="UP001215280">
    <property type="component" value="Unassembled WGS sequence"/>
</dbReference>
<sequence length="235" mass="26062">MPYRETSSQKCHLNSSYFYPRLYLPPRQLEGRITPDLAQEMLVWVAPSKPHIVAKLARNTETALLLLQAGADPTVSRGEDQCQAPHVGVKLLFDHCTPIDDHFECDGRSQSTLHYACSLGDLEIMKLLASRGANLESIGQYGVSLGLVHGFKIDAVKFLLYKGANTAKTVPLSISSGGEPHPHAASLLYITRRDGRVAHVGAESRSRRESESGRGTQRRCVRRVTLWCMAFTLYI</sequence>
<dbReference type="PROSITE" id="PS50297">
    <property type="entry name" value="ANK_REP_REGION"/>
    <property type="match status" value="1"/>
</dbReference>
<reference evidence="2" key="1">
    <citation type="submission" date="2023-03" db="EMBL/GenBank/DDBJ databases">
        <title>Massive genome expansion in bonnet fungi (Mycena s.s.) driven by repeated elements and novel gene families across ecological guilds.</title>
        <authorList>
            <consortium name="Lawrence Berkeley National Laboratory"/>
            <person name="Harder C.B."/>
            <person name="Miyauchi S."/>
            <person name="Viragh M."/>
            <person name="Kuo A."/>
            <person name="Thoen E."/>
            <person name="Andreopoulos B."/>
            <person name="Lu D."/>
            <person name="Skrede I."/>
            <person name="Drula E."/>
            <person name="Henrissat B."/>
            <person name="Morin E."/>
            <person name="Kohler A."/>
            <person name="Barry K."/>
            <person name="LaButti K."/>
            <person name="Morin E."/>
            <person name="Salamov A."/>
            <person name="Lipzen A."/>
            <person name="Mereny Z."/>
            <person name="Hegedus B."/>
            <person name="Baldrian P."/>
            <person name="Stursova M."/>
            <person name="Weitz H."/>
            <person name="Taylor A."/>
            <person name="Grigoriev I.V."/>
            <person name="Nagy L.G."/>
            <person name="Martin F."/>
            <person name="Kauserud H."/>
        </authorList>
    </citation>
    <scope>NUCLEOTIDE SEQUENCE</scope>
    <source>
        <strain evidence="2">CBHHK188m</strain>
    </source>
</reference>
<evidence type="ECO:0000256" key="1">
    <source>
        <dbReference type="PROSITE-ProRule" id="PRU00023"/>
    </source>
</evidence>
<comment type="caution">
    <text evidence="2">The sequence shown here is derived from an EMBL/GenBank/DDBJ whole genome shotgun (WGS) entry which is preliminary data.</text>
</comment>
<proteinExistence type="predicted"/>
<gene>
    <name evidence="2" type="ORF">DFH07DRAFT_958725</name>
</gene>
<accession>A0AAD7J6G9</accession>
<dbReference type="PROSITE" id="PS50088">
    <property type="entry name" value="ANK_REPEAT"/>
    <property type="match status" value="1"/>
</dbReference>
<keyword evidence="3" id="KW-1185">Reference proteome</keyword>
<dbReference type="AlphaFoldDB" id="A0AAD7J6G9"/>
<keyword evidence="1" id="KW-0040">ANK repeat</keyword>
<dbReference type="Gene3D" id="1.25.40.20">
    <property type="entry name" value="Ankyrin repeat-containing domain"/>
    <property type="match status" value="1"/>
</dbReference>
<dbReference type="SUPFAM" id="SSF48403">
    <property type="entry name" value="Ankyrin repeat"/>
    <property type="match status" value="1"/>
</dbReference>
<evidence type="ECO:0000313" key="3">
    <source>
        <dbReference type="Proteomes" id="UP001215280"/>
    </source>
</evidence>